<evidence type="ECO:0000313" key="2">
    <source>
        <dbReference type="EMBL" id="KXG23026.1"/>
    </source>
</evidence>
<dbReference type="Proteomes" id="UP000000768">
    <property type="component" value="Chromosome 8"/>
</dbReference>
<name>A0A1B6PBG6_SORBI</name>
<protein>
    <submittedName>
        <fullName evidence="2">Uncharacterized protein</fullName>
    </submittedName>
</protein>
<proteinExistence type="predicted"/>
<keyword evidence="3" id="KW-1185">Reference proteome</keyword>
<organism evidence="2 3">
    <name type="scientific">Sorghum bicolor</name>
    <name type="common">Sorghum</name>
    <name type="synonym">Sorghum vulgare</name>
    <dbReference type="NCBI Taxonomy" id="4558"/>
    <lineage>
        <taxon>Eukaryota</taxon>
        <taxon>Viridiplantae</taxon>
        <taxon>Streptophyta</taxon>
        <taxon>Embryophyta</taxon>
        <taxon>Tracheophyta</taxon>
        <taxon>Spermatophyta</taxon>
        <taxon>Magnoliopsida</taxon>
        <taxon>Liliopsida</taxon>
        <taxon>Poales</taxon>
        <taxon>Poaceae</taxon>
        <taxon>PACMAD clade</taxon>
        <taxon>Panicoideae</taxon>
        <taxon>Andropogonodae</taxon>
        <taxon>Andropogoneae</taxon>
        <taxon>Sorghinae</taxon>
        <taxon>Sorghum</taxon>
    </lineage>
</organism>
<dbReference type="AlphaFoldDB" id="A0A1B6PBG6"/>
<reference evidence="2 3" key="1">
    <citation type="journal article" date="2009" name="Nature">
        <title>The Sorghum bicolor genome and the diversification of grasses.</title>
        <authorList>
            <person name="Paterson A.H."/>
            <person name="Bowers J.E."/>
            <person name="Bruggmann R."/>
            <person name="Dubchak I."/>
            <person name="Grimwood J."/>
            <person name="Gundlach H."/>
            <person name="Haberer G."/>
            <person name="Hellsten U."/>
            <person name="Mitros T."/>
            <person name="Poliakov A."/>
            <person name="Schmutz J."/>
            <person name="Spannagl M."/>
            <person name="Tang H."/>
            <person name="Wang X."/>
            <person name="Wicker T."/>
            <person name="Bharti A.K."/>
            <person name="Chapman J."/>
            <person name="Feltus F.A."/>
            <person name="Gowik U."/>
            <person name="Grigoriev I.V."/>
            <person name="Lyons E."/>
            <person name="Maher C.A."/>
            <person name="Martis M."/>
            <person name="Narechania A."/>
            <person name="Otillar R.P."/>
            <person name="Penning B.W."/>
            <person name="Salamov A.A."/>
            <person name="Wang Y."/>
            <person name="Zhang L."/>
            <person name="Carpita N.C."/>
            <person name="Freeling M."/>
            <person name="Gingle A.R."/>
            <person name="Hash C.T."/>
            <person name="Keller B."/>
            <person name="Klein P."/>
            <person name="Kresovich S."/>
            <person name="McCann M.C."/>
            <person name="Ming R."/>
            <person name="Peterson D.G."/>
            <person name="Mehboob-ur-Rahman"/>
            <person name="Ware D."/>
            <person name="Westhoff P."/>
            <person name="Mayer K.F."/>
            <person name="Messing J."/>
            <person name="Rokhsar D.S."/>
        </authorList>
    </citation>
    <scope>NUCLEOTIDE SEQUENCE [LARGE SCALE GENOMIC DNA]</scope>
    <source>
        <strain evidence="3">cv. BTx623</strain>
    </source>
</reference>
<keyword evidence="1" id="KW-0175">Coiled coil</keyword>
<reference evidence="3" key="2">
    <citation type="journal article" date="2018" name="Plant J.">
        <title>The Sorghum bicolor reference genome: improved assembly, gene annotations, a transcriptome atlas, and signatures of genome organization.</title>
        <authorList>
            <person name="McCormick R.F."/>
            <person name="Truong S.K."/>
            <person name="Sreedasyam A."/>
            <person name="Jenkins J."/>
            <person name="Shu S."/>
            <person name="Sims D."/>
            <person name="Kennedy M."/>
            <person name="Amirebrahimi M."/>
            <person name="Weers B.D."/>
            <person name="McKinley B."/>
            <person name="Mattison A."/>
            <person name="Morishige D.T."/>
            <person name="Grimwood J."/>
            <person name="Schmutz J."/>
            <person name="Mullet J.E."/>
        </authorList>
    </citation>
    <scope>NUCLEOTIDE SEQUENCE [LARGE SCALE GENOMIC DNA]</scope>
    <source>
        <strain evidence="3">cv. BTx623</strain>
    </source>
</reference>
<dbReference type="InParanoid" id="A0A1B6PBG6"/>
<accession>A0A1B6PBG6</accession>
<feature type="coiled-coil region" evidence="1">
    <location>
        <begin position="22"/>
        <end position="49"/>
    </location>
</feature>
<evidence type="ECO:0000256" key="1">
    <source>
        <dbReference type="SAM" id="Coils"/>
    </source>
</evidence>
<evidence type="ECO:0000313" key="3">
    <source>
        <dbReference type="Proteomes" id="UP000000768"/>
    </source>
</evidence>
<sequence>MKTQCEYLKSQFKEIPVLRSNIGSLEQEKNALQVEHSTLKTQCQALQTQVEEIPGLRSQVKALGEVGTALRGEKAGLEAELKSERSELKKFQIEARSLTERIGTLEEEEVHWRDLEKRQKAAITVEQDKMIWDKSAQDSEIGIFHAELKKFKIEVESYKSQLTAATLEMKAIVQKLKTSKERAKCHMIDSSTCCSGYLLALLESVCSDFNLSSIDRTFH</sequence>
<dbReference type="Gramene" id="KXG23026">
    <property type="protein sequence ID" value="KXG23026"/>
    <property type="gene ID" value="SORBI_3008G046100"/>
</dbReference>
<feature type="coiled-coil region" evidence="1">
    <location>
        <begin position="74"/>
        <end position="108"/>
    </location>
</feature>
<dbReference type="EMBL" id="CM000767">
    <property type="protein sequence ID" value="KXG23026.1"/>
    <property type="molecule type" value="Genomic_DNA"/>
</dbReference>
<gene>
    <name evidence="2" type="ORF">SORBI_3008G046100</name>
</gene>